<dbReference type="PANTHER" id="PTHR18034:SF3">
    <property type="entry name" value="PRE-MRNA-SPLICING FACTOR CWC22 HOMOLOG"/>
    <property type="match status" value="1"/>
</dbReference>
<dbReference type="Pfam" id="PF02854">
    <property type="entry name" value="MIF4G"/>
    <property type="match status" value="1"/>
</dbReference>
<comment type="similarity">
    <text evidence="2">Belongs to the CWC22 family.</text>
</comment>
<dbReference type="PANTHER" id="PTHR18034">
    <property type="entry name" value="CELL CYCLE CONTROL PROTEIN CWF22-RELATED"/>
    <property type="match status" value="1"/>
</dbReference>
<reference evidence="7 8" key="1">
    <citation type="submission" date="2016-10" db="EMBL/GenBank/DDBJ databases">
        <title>The genome of Paramicrosporidium saccamoebae is the missing link in understanding Cryptomycota and Microsporidia evolution.</title>
        <authorList>
            <person name="Quandt C.A."/>
            <person name="Beaudet D."/>
            <person name="Corsaro D."/>
            <person name="Michel R."/>
            <person name="Corradi N."/>
            <person name="James T."/>
        </authorList>
    </citation>
    <scope>NUCLEOTIDE SEQUENCE [LARGE SCALE GENOMIC DNA]</scope>
    <source>
        <strain evidence="7 8">KSL3</strain>
    </source>
</reference>
<evidence type="ECO:0000256" key="4">
    <source>
        <dbReference type="ARBA" id="ARBA00023187"/>
    </source>
</evidence>
<dbReference type="PROSITE" id="PS51366">
    <property type="entry name" value="MI"/>
    <property type="match status" value="1"/>
</dbReference>
<gene>
    <name evidence="7" type="ORF">PSACC_03168</name>
</gene>
<organism evidence="7 8">
    <name type="scientific">Paramicrosporidium saccamoebae</name>
    <dbReference type="NCBI Taxonomy" id="1246581"/>
    <lineage>
        <taxon>Eukaryota</taxon>
        <taxon>Fungi</taxon>
        <taxon>Fungi incertae sedis</taxon>
        <taxon>Cryptomycota</taxon>
        <taxon>Cryptomycota incertae sedis</taxon>
        <taxon>Paramicrosporidium</taxon>
    </lineage>
</organism>
<evidence type="ECO:0000313" key="8">
    <source>
        <dbReference type="Proteomes" id="UP000240830"/>
    </source>
</evidence>
<dbReference type="SMART" id="SM00544">
    <property type="entry name" value="MA3"/>
    <property type="match status" value="1"/>
</dbReference>
<accession>A0A2H9TGZ0</accession>
<dbReference type="GO" id="GO:0003723">
    <property type="term" value="F:RNA binding"/>
    <property type="evidence" value="ECO:0007669"/>
    <property type="project" value="InterPro"/>
</dbReference>
<dbReference type="STRING" id="1246581.A0A2H9TGZ0"/>
<dbReference type="GO" id="GO:0071013">
    <property type="term" value="C:catalytic step 2 spliceosome"/>
    <property type="evidence" value="ECO:0007669"/>
    <property type="project" value="TreeGrafter"/>
</dbReference>
<comment type="caution">
    <text evidence="7">The sequence shown here is derived from an EMBL/GenBank/DDBJ whole genome shotgun (WGS) entry which is preliminary data.</text>
</comment>
<dbReference type="EMBL" id="MTSL01000195">
    <property type="protein sequence ID" value="PJF17024.1"/>
    <property type="molecule type" value="Genomic_DNA"/>
</dbReference>
<dbReference type="InterPro" id="IPR003890">
    <property type="entry name" value="MIF4G-like_typ-3"/>
</dbReference>
<feature type="domain" description="MI" evidence="6">
    <location>
        <begin position="340"/>
        <end position="456"/>
    </location>
</feature>
<dbReference type="GO" id="GO:0000398">
    <property type="term" value="P:mRNA splicing, via spliceosome"/>
    <property type="evidence" value="ECO:0007669"/>
    <property type="project" value="TreeGrafter"/>
</dbReference>
<evidence type="ECO:0000313" key="7">
    <source>
        <dbReference type="EMBL" id="PJF17024.1"/>
    </source>
</evidence>
<dbReference type="Pfam" id="PF02847">
    <property type="entry name" value="MA3"/>
    <property type="match status" value="1"/>
</dbReference>
<keyword evidence="5" id="KW-0539">Nucleus</keyword>
<proteinExistence type="inferred from homology"/>
<dbReference type="OrthoDB" id="1924287at2759"/>
<dbReference type="InterPro" id="IPR050781">
    <property type="entry name" value="CWC22_splicing_factor"/>
</dbReference>
<evidence type="ECO:0000256" key="5">
    <source>
        <dbReference type="ARBA" id="ARBA00023242"/>
    </source>
</evidence>
<dbReference type="AlphaFoldDB" id="A0A2H9TGZ0"/>
<dbReference type="SMART" id="SM00543">
    <property type="entry name" value="MIF4G"/>
    <property type="match status" value="1"/>
</dbReference>
<keyword evidence="3" id="KW-0507">mRNA processing</keyword>
<keyword evidence="8" id="KW-1185">Reference proteome</keyword>
<sequence length="568" mass="65375">MDQGQTIAPSSSRIRRLERMTADYWRQMTRTGGAYVPPKRMSTETQQLPDRESEAFQRLSWDALRRSLNGLINKVNGSNIKKIVEELIGENLIRGRGLFCRSIMKAQAASMIYTPVYAAVVAVLNTKFPLLGELLATRLVSQFRRSYRRNDKLQCLAATTFISHLVNQHVLHDICALQMLMLLLDRPTDDSVEIAVGLMKEVGAALSELSPKPTNAVFERFRAVLHEGVIDKRVQYMIEVLFQTRKDKFKDNVAIPPALDLVEEEDQISHYIMLDDKLDTQDGTNIFKFDEEFTQHEDEYEAIKMEILGNEEDEEEEDEVVEEEEEKGAIHDKTDTNLINFRKTVYLTIMSSLDFEECGHKILKMNMPPDFEIELCHMIVECSSNERNYLKFFGLLAERFCKIDPIWRENFERCFVEVYSTAHRLETNKIRNVSKLFGHLFESDAITWAVLECVRLTEEDTTAAGRIFIKFLFQDLAEFYGIPKLHERLSDAEFQPYFEGIFPSDDAAHLRFSVNYFTAIGLGGLTEEMRDRLKIIQSSLIDTSKPTVLAQSRRAIEPPKAFKVAKAL</sequence>
<dbReference type="InterPro" id="IPR003891">
    <property type="entry name" value="Initiation_fac_eIF4g_MI"/>
</dbReference>
<comment type="subcellular location">
    <subcellularLocation>
        <location evidence="1">Nucleus</location>
    </subcellularLocation>
</comment>
<keyword evidence="4" id="KW-0508">mRNA splicing</keyword>
<evidence type="ECO:0000256" key="3">
    <source>
        <dbReference type="ARBA" id="ARBA00022664"/>
    </source>
</evidence>
<protein>
    <submittedName>
        <fullName evidence="7">Putative cell cycle control protein</fullName>
    </submittedName>
</protein>
<dbReference type="InterPro" id="IPR016024">
    <property type="entry name" value="ARM-type_fold"/>
</dbReference>
<evidence type="ECO:0000256" key="2">
    <source>
        <dbReference type="ARBA" id="ARBA00006856"/>
    </source>
</evidence>
<dbReference type="Proteomes" id="UP000240830">
    <property type="component" value="Unassembled WGS sequence"/>
</dbReference>
<evidence type="ECO:0000256" key="1">
    <source>
        <dbReference type="ARBA" id="ARBA00004123"/>
    </source>
</evidence>
<name>A0A2H9TGZ0_9FUNG</name>
<dbReference type="SUPFAM" id="SSF48371">
    <property type="entry name" value="ARM repeat"/>
    <property type="match status" value="1"/>
</dbReference>
<dbReference type="Gene3D" id="1.25.40.180">
    <property type="match status" value="1"/>
</dbReference>
<dbReference type="FunFam" id="1.25.40.180:FF:000004">
    <property type="entry name" value="pre-mRNA-splicing factor CWC22 homolog"/>
    <property type="match status" value="1"/>
</dbReference>
<evidence type="ECO:0000259" key="6">
    <source>
        <dbReference type="PROSITE" id="PS51366"/>
    </source>
</evidence>